<protein>
    <submittedName>
        <fullName evidence="1">Uncharacterized protein</fullName>
    </submittedName>
</protein>
<sequence>MADKNQLEALRRELAGYEARGLKDRAAAVAAEIKALGGAPVEVVETAEAVPALETATLPVKRKARG</sequence>
<dbReference type="EMBL" id="LR796577">
    <property type="protein sequence ID" value="CAB4152689.1"/>
    <property type="molecule type" value="Genomic_DNA"/>
</dbReference>
<gene>
    <name evidence="1" type="ORF">UFOVP613_28</name>
</gene>
<proteinExistence type="predicted"/>
<organism evidence="1">
    <name type="scientific">uncultured Caudovirales phage</name>
    <dbReference type="NCBI Taxonomy" id="2100421"/>
    <lineage>
        <taxon>Viruses</taxon>
        <taxon>Duplodnaviria</taxon>
        <taxon>Heunggongvirae</taxon>
        <taxon>Uroviricota</taxon>
        <taxon>Caudoviricetes</taxon>
        <taxon>Peduoviridae</taxon>
        <taxon>Maltschvirus</taxon>
        <taxon>Maltschvirus maltsch</taxon>
    </lineage>
</organism>
<accession>A0A6J5NAR8</accession>
<name>A0A6J5NAR8_9CAUD</name>
<reference evidence="1" key="1">
    <citation type="submission" date="2020-04" db="EMBL/GenBank/DDBJ databases">
        <authorList>
            <person name="Chiriac C."/>
            <person name="Salcher M."/>
            <person name="Ghai R."/>
            <person name="Kavagutti S V."/>
        </authorList>
    </citation>
    <scope>NUCLEOTIDE SEQUENCE</scope>
</reference>
<evidence type="ECO:0000313" key="1">
    <source>
        <dbReference type="EMBL" id="CAB4152689.1"/>
    </source>
</evidence>